<gene>
    <name evidence="1" type="ORF">BJB45_03610</name>
</gene>
<dbReference type="KEGG" id="hhu:AR456_05080"/>
<dbReference type="InterPro" id="IPR038626">
    <property type="entry name" value="Rof-like_sf"/>
</dbReference>
<comment type="caution">
    <text evidence="1">The sequence shown here is derived from an EMBL/GenBank/DDBJ whole genome shotgun (WGS) entry which is preliminary data.</text>
</comment>
<sequence>MIACHLYDNIEIACLYRFPVKLLMRDGGRRKGEAVGMEYNQHRQECLSLKTHHGQRLVALKDISRLEVLVDNPHFMALDFE</sequence>
<organism evidence="1 2">
    <name type="scientific">Halomonas huangheensis</name>
    <dbReference type="NCBI Taxonomy" id="1178482"/>
    <lineage>
        <taxon>Bacteria</taxon>
        <taxon>Pseudomonadati</taxon>
        <taxon>Pseudomonadota</taxon>
        <taxon>Gammaproteobacteria</taxon>
        <taxon>Oceanospirillales</taxon>
        <taxon>Halomonadaceae</taxon>
        <taxon>Halomonas</taxon>
    </lineage>
</organism>
<dbReference type="InterPro" id="IPR009778">
    <property type="entry name" value="ROF"/>
</dbReference>
<evidence type="ECO:0000313" key="1">
    <source>
        <dbReference type="EMBL" id="ERL50226.1"/>
    </source>
</evidence>
<reference evidence="1 2" key="1">
    <citation type="submission" date="2013-08" db="EMBL/GenBank/DDBJ databases">
        <title>draft genome of Halomonas huanghegensis, strain BJGMM-B45T.</title>
        <authorList>
            <person name="Miao C."/>
            <person name="Wan Y."/>
            <person name="Jin W."/>
        </authorList>
    </citation>
    <scope>NUCLEOTIDE SEQUENCE [LARGE SCALE GENOMIC DNA]</scope>
    <source>
        <strain evidence="1 2">BJGMM-B45</strain>
    </source>
</reference>
<dbReference type="SUPFAM" id="SSF101744">
    <property type="entry name" value="Rof/RNase P subunit-like"/>
    <property type="match status" value="1"/>
</dbReference>
<accession>W1N4Y5</accession>
<proteinExistence type="predicted"/>
<dbReference type="EMBL" id="AVBC01000039">
    <property type="protein sequence ID" value="ERL50226.1"/>
    <property type="molecule type" value="Genomic_DNA"/>
</dbReference>
<dbReference type="PATRIC" id="fig|1178482.3.peg.3324"/>
<dbReference type="eggNOG" id="COG4568">
    <property type="taxonomic scope" value="Bacteria"/>
</dbReference>
<name>W1N4Y5_9GAMM</name>
<dbReference type="RefSeq" id="WP_021820278.1">
    <property type="nucleotide sequence ID" value="NZ_AVBC01000039.1"/>
</dbReference>
<dbReference type="Gene3D" id="2.30.30.400">
    <property type="entry name" value="Rof-like"/>
    <property type="match status" value="1"/>
</dbReference>
<dbReference type="InterPro" id="IPR023534">
    <property type="entry name" value="Rof/RNase_P-like"/>
</dbReference>
<protein>
    <submittedName>
        <fullName evidence="1">Uncharacterized protein</fullName>
    </submittedName>
</protein>
<dbReference type="OrthoDB" id="5344363at2"/>
<dbReference type="Pfam" id="PF07073">
    <property type="entry name" value="ROF"/>
    <property type="match status" value="1"/>
</dbReference>
<evidence type="ECO:0000313" key="2">
    <source>
        <dbReference type="Proteomes" id="UP000019113"/>
    </source>
</evidence>
<dbReference type="Proteomes" id="UP000019113">
    <property type="component" value="Unassembled WGS sequence"/>
</dbReference>
<keyword evidence="2" id="KW-1185">Reference proteome</keyword>
<dbReference type="AlphaFoldDB" id="W1N4Y5"/>